<dbReference type="Gene3D" id="2.30.42.10">
    <property type="match status" value="1"/>
</dbReference>
<dbReference type="SUPFAM" id="SSF50156">
    <property type="entry name" value="PDZ domain-like"/>
    <property type="match status" value="1"/>
</dbReference>
<dbReference type="InterPro" id="IPR051342">
    <property type="entry name" value="PDZ_scaffold"/>
</dbReference>
<organism evidence="2 3">
    <name type="scientific">Protopolystoma xenopodis</name>
    <dbReference type="NCBI Taxonomy" id="117903"/>
    <lineage>
        <taxon>Eukaryota</taxon>
        <taxon>Metazoa</taxon>
        <taxon>Spiralia</taxon>
        <taxon>Lophotrochozoa</taxon>
        <taxon>Platyhelminthes</taxon>
        <taxon>Monogenea</taxon>
        <taxon>Polyopisthocotylea</taxon>
        <taxon>Polystomatidea</taxon>
        <taxon>Polystomatidae</taxon>
        <taxon>Protopolystoma</taxon>
    </lineage>
</organism>
<name>A0A448WNL0_9PLAT</name>
<evidence type="ECO:0000259" key="1">
    <source>
        <dbReference type="PROSITE" id="PS50106"/>
    </source>
</evidence>
<dbReference type="PROSITE" id="PS50106">
    <property type="entry name" value="PDZ"/>
    <property type="match status" value="1"/>
</dbReference>
<dbReference type="InterPro" id="IPR001478">
    <property type="entry name" value="PDZ"/>
</dbReference>
<proteinExistence type="predicted"/>
<dbReference type="OrthoDB" id="6022711at2759"/>
<comment type="caution">
    <text evidence="2">The sequence shown here is derived from an EMBL/GenBank/DDBJ whole genome shotgun (WGS) entry which is preliminary data.</text>
</comment>
<dbReference type="EMBL" id="CAAALY010026822">
    <property type="protein sequence ID" value="VEL16015.1"/>
    <property type="molecule type" value="Genomic_DNA"/>
</dbReference>
<dbReference type="SMART" id="SM00228">
    <property type="entry name" value="PDZ"/>
    <property type="match status" value="1"/>
</dbReference>
<evidence type="ECO:0000313" key="3">
    <source>
        <dbReference type="Proteomes" id="UP000784294"/>
    </source>
</evidence>
<gene>
    <name evidence="2" type="ORF">PXEA_LOCUS9455</name>
</gene>
<reference evidence="2" key="1">
    <citation type="submission" date="2018-11" db="EMBL/GenBank/DDBJ databases">
        <authorList>
            <consortium name="Pathogen Informatics"/>
        </authorList>
    </citation>
    <scope>NUCLEOTIDE SEQUENCE</scope>
</reference>
<dbReference type="PANTHER" id="PTHR19964:SF84">
    <property type="entry name" value="LIGAND OF NUMB PROTEIN X 2-LIKE ISOFORM X1"/>
    <property type="match status" value="1"/>
</dbReference>
<sequence length="182" mass="19489">TIAPLQPSHKPASGAYNPQAEAIESLGAGRPEDLSRNRKTPLVPGVETVIDLVKKPGKDLGFSIVGGQDTVLGNIRIHEVHENSLAALDGRLWAGDRLLAVNGVDIRKADHETATRIIRSAEDHVRLKVLRDPKPLTEDDLLEVFEVSLDRKAGRVLGLSLVDRPSGIAAPGTIISDVVSNP</sequence>
<evidence type="ECO:0000313" key="2">
    <source>
        <dbReference type="EMBL" id="VEL16015.1"/>
    </source>
</evidence>
<feature type="domain" description="PDZ" evidence="1">
    <location>
        <begin position="49"/>
        <end position="133"/>
    </location>
</feature>
<dbReference type="InterPro" id="IPR036034">
    <property type="entry name" value="PDZ_sf"/>
</dbReference>
<feature type="non-terminal residue" evidence="2">
    <location>
        <position position="182"/>
    </location>
</feature>
<dbReference type="Proteomes" id="UP000784294">
    <property type="component" value="Unassembled WGS sequence"/>
</dbReference>
<keyword evidence="3" id="KW-1185">Reference proteome</keyword>
<dbReference type="AlphaFoldDB" id="A0A448WNL0"/>
<accession>A0A448WNL0</accession>
<protein>
    <recommendedName>
        <fullName evidence="1">PDZ domain-containing protein</fullName>
    </recommendedName>
</protein>
<dbReference type="PANTHER" id="PTHR19964">
    <property type="entry name" value="MULTIPLE PDZ DOMAIN PROTEIN"/>
    <property type="match status" value="1"/>
</dbReference>
<dbReference type="Pfam" id="PF00595">
    <property type="entry name" value="PDZ"/>
    <property type="match status" value="1"/>
</dbReference>